<geneLocation type="plasmid" evidence="2">
    <name>pNSL1</name>
</geneLocation>
<gene>
    <name evidence="2" type="ORF">PNSL1.096</name>
</gene>
<dbReference type="SUPFAM" id="SSF48452">
    <property type="entry name" value="TPR-like"/>
    <property type="match status" value="2"/>
</dbReference>
<feature type="region of interest" description="Disordered" evidence="1">
    <location>
        <begin position="1"/>
        <end position="49"/>
    </location>
</feature>
<dbReference type="InterPro" id="IPR011990">
    <property type="entry name" value="TPR-like_helical_dom_sf"/>
</dbReference>
<reference evidence="2" key="1">
    <citation type="submission" date="2006-08" db="EMBL/GenBank/DDBJ databases">
        <title>The complete nucleotide sequence of Nocardia linear plasmid pNSL1.</title>
        <authorList>
            <person name="Zhu Y."/>
            <person name="Xu M."/>
            <person name="Qin Z."/>
        </authorList>
    </citation>
    <scope>NUCLEOTIDE SEQUENCE</scope>
    <source>
        <strain evidence="2">NS1</strain>
        <plasmid evidence="2">pNSL1</plasmid>
    </source>
</reference>
<accession>Q06G87</accession>
<dbReference type="RefSeq" id="WP_012477024.1">
    <property type="nucleotide sequence ID" value="NC_010850.1"/>
</dbReference>
<dbReference type="EMBL" id="DQ888171">
    <property type="protein sequence ID" value="ABI79424.1"/>
    <property type="molecule type" value="Genomic_DNA"/>
</dbReference>
<evidence type="ECO:0000256" key="1">
    <source>
        <dbReference type="SAM" id="MobiDB-lite"/>
    </source>
</evidence>
<name>Q06G87_9NOCA</name>
<feature type="region of interest" description="Disordered" evidence="1">
    <location>
        <begin position="395"/>
        <end position="421"/>
    </location>
</feature>
<protein>
    <submittedName>
        <fullName evidence="2">TPR repeat protein</fullName>
    </submittedName>
</protein>
<proteinExistence type="predicted"/>
<dbReference type="AlphaFoldDB" id="Q06G87"/>
<evidence type="ECO:0000313" key="2">
    <source>
        <dbReference type="EMBL" id="ABI79424.1"/>
    </source>
</evidence>
<dbReference type="Gene3D" id="1.25.40.10">
    <property type="entry name" value="Tetratricopeptide repeat domain"/>
    <property type="match status" value="1"/>
</dbReference>
<organism evidence="2">
    <name type="scientific">Rhodococcus sp. NS1</name>
    <dbReference type="NCBI Taxonomy" id="402236"/>
    <lineage>
        <taxon>Bacteria</taxon>
        <taxon>Bacillati</taxon>
        <taxon>Actinomycetota</taxon>
        <taxon>Actinomycetes</taxon>
        <taxon>Mycobacteriales</taxon>
        <taxon>Nocardiaceae</taxon>
        <taxon>Rhodococcus</taxon>
    </lineage>
</organism>
<keyword evidence="2" id="KW-0614">Plasmid</keyword>
<sequence>MPEPEQHPADHSSRRPLDSRTTPADDRFTNIDVSTAGEQSDVLDEHRRRREQHRAAKDWKSVSWYTIDIARILTDRHQYLTCFEDLTREIAVAEHEGQLDYQMSCTFALAGLYNGTAHYSQARTVLEPIVPYFKRHRQPAEYAYVLHTLGDTCRGIGLTDDAERAYEEARRIFDSQGMQDWYAHSTMHLAHLFPLDEPRTEQLYREAHTLYTNLEMQDKAVRCASNLALVHLHKKEFASAEKILLDSKKFHEGNGDRVASAQTSAQLASLYASMGNPMAADQHGQQAATVFLSAGLFHLAAQCDMNRAVDWMQRSNPTSAKLSEISRFIFDILAPAVLYRDSERHQYGTHAERLAWQSQFRENLDSLFVLADRMGDEQLLAGLIETIVNQCSYTLPDQHHDPQHTNEPTPAPTPPLATTNSDGFGGNIDSTVSTEPGAVLSAGAARLIVGARLPTEPPPLLRLADGSIALERYFHLAEERYAPFVNRDHPPLDVVTSPSLFEATTARSRMSGDDQRKLRKRSWFRRKRS</sequence>
<feature type="region of interest" description="Disordered" evidence="1">
    <location>
        <begin position="505"/>
        <end position="529"/>
    </location>
</feature>
<feature type="compositionally biased region" description="Basic and acidic residues" evidence="1">
    <location>
        <begin position="1"/>
        <end position="29"/>
    </location>
</feature>
<feature type="compositionally biased region" description="Basic residues" evidence="1">
    <location>
        <begin position="517"/>
        <end position="529"/>
    </location>
</feature>